<dbReference type="EC" id="1.5.1.36" evidence="4"/>
<name>A0A1Y5TY76_9RHOB</name>
<evidence type="ECO:0000313" key="5">
    <source>
        <dbReference type="Proteomes" id="UP000193900"/>
    </source>
</evidence>
<dbReference type="Gene3D" id="2.30.110.10">
    <property type="entry name" value="Electron Transport, Fmn-binding Protein, Chain A"/>
    <property type="match status" value="1"/>
</dbReference>
<gene>
    <name evidence="4" type="primary">hsaB</name>
    <name evidence="4" type="ORF">ROA7023_04244</name>
</gene>
<evidence type="ECO:0000256" key="2">
    <source>
        <dbReference type="ARBA" id="ARBA00023002"/>
    </source>
</evidence>
<keyword evidence="5" id="KW-1185">Reference proteome</keyword>
<sequence length="162" mass="17627">MLDNVPFDPRALRNAFGRFASGITVVSLTDDQDRPTGVTVSSFSSLSLDPPLCLFSLGKTQASRKWIESGAGFNVNILGHGQSAAAWQFAKPLEDKFEGLDWFPGRNGLPVIAGALCHFECTKWNLYDGGDHVIVVGHIEHFIEGDGDPLVFYRGKMATVAE</sequence>
<dbReference type="Pfam" id="PF01613">
    <property type="entry name" value="Flavin_Reduct"/>
    <property type="match status" value="1"/>
</dbReference>
<dbReference type="RefSeq" id="WP_159458624.1">
    <property type="nucleotide sequence ID" value="NZ_FWFZ01000045.1"/>
</dbReference>
<dbReference type="InterPro" id="IPR002563">
    <property type="entry name" value="Flavin_Rdtase-like_dom"/>
</dbReference>
<dbReference type="GO" id="GO:0042602">
    <property type="term" value="F:riboflavin reductase (NADPH) activity"/>
    <property type="evidence" value="ECO:0007669"/>
    <property type="project" value="TreeGrafter"/>
</dbReference>
<evidence type="ECO:0000256" key="1">
    <source>
        <dbReference type="ARBA" id="ARBA00008898"/>
    </source>
</evidence>
<dbReference type="GO" id="GO:0036382">
    <property type="term" value="F:flavin reductase (NADH) activity"/>
    <property type="evidence" value="ECO:0007669"/>
    <property type="project" value="UniProtKB-EC"/>
</dbReference>
<dbReference type="InterPro" id="IPR050268">
    <property type="entry name" value="NADH-dep_flavin_reductase"/>
</dbReference>
<keyword evidence="4" id="KW-0503">Monooxygenase</keyword>
<dbReference type="GO" id="GO:0010181">
    <property type="term" value="F:FMN binding"/>
    <property type="evidence" value="ECO:0007669"/>
    <property type="project" value="InterPro"/>
</dbReference>
<dbReference type="SMART" id="SM00903">
    <property type="entry name" value="Flavin_Reduct"/>
    <property type="match status" value="1"/>
</dbReference>
<accession>A0A1Y5TY76</accession>
<reference evidence="4 5" key="1">
    <citation type="submission" date="2017-03" db="EMBL/GenBank/DDBJ databases">
        <authorList>
            <person name="Afonso C.L."/>
            <person name="Miller P.J."/>
            <person name="Scott M.A."/>
            <person name="Spackman E."/>
            <person name="Goraichik I."/>
            <person name="Dimitrov K.M."/>
            <person name="Suarez D.L."/>
            <person name="Swayne D.E."/>
        </authorList>
    </citation>
    <scope>NUCLEOTIDE SEQUENCE [LARGE SCALE GENOMIC DNA]</scope>
    <source>
        <strain evidence="4 5">CECT 7023</strain>
    </source>
</reference>
<dbReference type="GO" id="GO:0004497">
    <property type="term" value="F:monooxygenase activity"/>
    <property type="evidence" value="ECO:0007669"/>
    <property type="project" value="UniProtKB-KW"/>
</dbReference>
<evidence type="ECO:0000313" key="4">
    <source>
        <dbReference type="EMBL" id="SLN76801.1"/>
    </source>
</evidence>
<proteinExistence type="inferred from homology"/>
<comment type="similarity">
    <text evidence="1">Belongs to the non-flavoprotein flavin reductase family.</text>
</comment>
<dbReference type="Proteomes" id="UP000193900">
    <property type="component" value="Unassembled WGS sequence"/>
</dbReference>
<dbReference type="AlphaFoldDB" id="A0A1Y5TY76"/>
<dbReference type="PANTHER" id="PTHR30466">
    <property type="entry name" value="FLAVIN REDUCTASE"/>
    <property type="match status" value="1"/>
</dbReference>
<keyword evidence="2 4" id="KW-0560">Oxidoreductase</keyword>
<dbReference type="OrthoDB" id="9792858at2"/>
<protein>
    <submittedName>
        <fullName evidence="4">Flavin-dependent monooxygenase, reductase subunit HsaB</fullName>
        <ecNumber evidence="4">1.5.1.36</ecNumber>
    </submittedName>
</protein>
<dbReference type="InterPro" id="IPR012349">
    <property type="entry name" value="Split_barrel_FMN-bd"/>
</dbReference>
<dbReference type="EMBL" id="FWFZ01000045">
    <property type="protein sequence ID" value="SLN76801.1"/>
    <property type="molecule type" value="Genomic_DNA"/>
</dbReference>
<dbReference type="PANTHER" id="PTHR30466:SF11">
    <property type="entry name" value="FLAVIN-DEPENDENT MONOOXYGENASE, REDUCTASE SUBUNIT HSAB"/>
    <property type="match status" value="1"/>
</dbReference>
<organism evidence="4 5">
    <name type="scientific">Roseisalinus antarcticus</name>
    <dbReference type="NCBI Taxonomy" id="254357"/>
    <lineage>
        <taxon>Bacteria</taxon>
        <taxon>Pseudomonadati</taxon>
        <taxon>Pseudomonadota</taxon>
        <taxon>Alphaproteobacteria</taxon>
        <taxon>Rhodobacterales</taxon>
        <taxon>Roseobacteraceae</taxon>
        <taxon>Roseisalinus</taxon>
    </lineage>
</organism>
<dbReference type="SUPFAM" id="SSF50475">
    <property type="entry name" value="FMN-binding split barrel"/>
    <property type="match status" value="1"/>
</dbReference>
<evidence type="ECO:0000259" key="3">
    <source>
        <dbReference type="SMART" id="SM00903"/>
    </source>
</evidence>
<feature type="domain" description="Flavin reductase like" evidence="3">
    <location>
        <begin position="16"/>
        <end position="159"/>
    </location>
</feature>